<evidence type="ECO:0000313" key="7">
    <source>
        <dbReference type="EMBL" id="SLM85262.1"/>
    </source>
</evidence>
<dbReference type="Pfam" id="PF03631">
    <property type="entry name" value="Virul_fac_BrkB"/>
    <property type="match status" value="1"/>
</dbReference>
<dbReference type="AlphaFoldDB" id="A0A1X6WLZ7"/>
<evidence type="ECO:0000256" key="4">
    <source>
        <dbReference type="ARBA" id="ARBA00022989"/>
    </source>
</evidence>
<comment type="subcellular location">
    <subcellularLocation>
        <location evidence="1">Cell membrane</location>
        <topology evidence="1">Multi-pass membrane protein</topology>
    </subcellularLocation>
</comment>
<dbReference type="EMBL" id="FWFD01000008">
    <property type="protein sequence ID" value="SLM85262.1"/>
    <property type="molecule type" value="Genomic_DNA"/>
</dbReference>
<keyword evidence="8" id="KW-1185">Reference proteome</keyword>
<dbReference type="PANTHER" id="PTHR30213:SF0">
    <property type="entry name" value="UPF0761 MEMBRANE PROTEIN YIHY"/>
    <property type="match status" value="1"/>
</dbReference>
<dbReference type="EC" id="3.1.-.-" evidence="7"/>
<evidence type="ECO:0000256" key="5">
    <source>
        <dbReference type="ARBA" id="ARBA00023136"/>
    </source>
</evidence>
<gene>
    <name evidence="7" type="ORF">FM121_04140</name>
</gene>
<feature type="transmembrane region" description="Helical" evidence="6">
    <location>
        <begin position="27"/>
        <end position="53"/>
    </location>
</feature>
<feature type="transmembrane region" description="Helical" evidence="6">
    <location>
        <begin position="245"/>
        <end position="269"/>
    </location>
</feature>
<feature type="transmembrane region" description="Helical" evidence="6">
    <location>
        <begin position="213"/>
        <end position="233"/>
    </location>
</feature>
<dbReference type="NCBIfam" id="TIGR00765">
    <property type="entry name" value="yihY_not_rbn"/>
    <property type="match status" value="1"/>
</dbReference>
<evidence type="ECO:0000256" key="2">
    <source>
        <dbReference type="ARBA" id="ARBA00022475"/>
    </source>
</evidence>
<feature type="transmembrane region" description="Helical" evidence="6">
    <location>
        <begin position="94"/>
        <end position="113"/>
    </location>
</feature>
<keyword evidence="2" id="KW-1003">Cell membrane</keyword>
<evidence type="ECO:0000256" key="6">
    <source>
        <dbReference type="SAM" id="Phobius"/>
    </source>
</evidence>
<keyword evidence="7" id="KW-0378">Hydrolase</keyword>
<evidence type="ECO:0000313" key="8">
    <source>
        <dbReference type="Proteomes" id="UP000195918"/>
    </source>
</evidence>
<dbReference type="PANTHER" id="PTHR30213">
    <property type="entry name" value="INNER MEMBRANE PROTEIN YHJD"/>
    <property type="match status" value="1"/>
</dbReference>
<dbReference type="RefSeq" id="WP_179203790.1">
    <property type="nucleotide sequence ID" value="NZ_FWFD01000008.1"/>
</dbReference>
<reference evidence="8" key="1">
    <citation type="submission" date="2017-02" db="EMBL/GenBank/DDBJ databases">
        <authorList>
            <person name="Dridi B."/>
        </authorList>
    </citation>
    <scope>NUCLEOTIDE SEQUENCE [LARGE SCALE GENOMIC DNA]</scope>
    <source>
        <strain evidence="8">bH819</strain>
    </source>
</reference>
<sequence>MQEQEKKDAGWKQFFKSFIETYKQSEVAIYAVVITYYLLLSFFPLLIALGNILPFLNLNDKSVLPYIKELLPPDVYSAMKDTISSLLKTSSGSLLSISAIGTFWAMSKGIDAIRISLDKAYGVKREKFQFLRRLFSFFMVFFLILGIGLLMLIMGFGQTILEYVLPIFGQPEEILNTFKTLKWPVTSAVLLLILSMLYYYVPSAKIHFKTIIPGSLFTTIGWMGVTQFYGIYINNFSKRISSYGFIGSFIFFILWLNIAATLIIIGGVINVTLEKRYYGTIEPKKNIVGDYIAKKLDKNDNNETNKKEQDQNSNV</sequence>
<dbReference type="GO" id="GO:0016787">
    <property type="term" value="F:hydrolase activity"/>
    <property type="evidence" value="ECO:0007669"/>
    <property type="project" value="UniProtKB-KW"/>
</dbReference>
<feature type="transmembrane region" description="Helical" evidence="6">
    <location>
        <begin position="181"/>
        <end position="201"/>
    </location>
</feature>
<evidence type="ECO:0000256" key="3">
    <source>
        <dbReference type="ARBA" id="ARBA00022692"/>
    </source>
</evidence>
<feature type="transmembrane region" description="Helical" evidence="6">
    <location>
        <begin position="134"/>
        <end position="161"/>
    </location>
</feature>
<organism evidence="7 8">
    <name type="scientific">Vagococcus fluvialis bH819</name>
    <dbReference type="NCBI Taxonomy" id="1255619"/>
    <lineage>
        <taxon>Bacteria</taxon>
        <taxon>Bacillati</taxon>
        <taxon>Bacillota</taxon>
        <taxon>Bacilli</taxon>
        <taxon>Lactobacillales</taxon>
        <taxon>Enterococcaceae</taxon>
        <taxon>Vagococcus</taxon>
    </lineage>
</organism>
<keyword evidence="3 6" id="KW-0812">Transmembrane</keyword>
<evidence type="ECO:0000256" key="1">
    <source>
        <dbReference type="ARBA" id="ARBA00004651"/>
    </source>
</evidence>
<dbReference type="PIRSF" id="PIRSF035875">
    <property type="entry name" value="RNase_BN"/>
    <property type="match status" value="1"/>
</dbReference>
<dbReference type="GO" id="GO:0005886">
    <property type="term" value="C:plasma membrane"/>
    <property type="evidence" value="ECO:0007669"/>
    <property type="project" value="UniProtKB-SubCell"/>
</dbReference>
<accession>A0A1X6WLZ7</accession>
<keyword evidence="5 6" id="KW-0472">Membrane</keyword>
<name>A0A1X6WLZ7_9ENTE</name>
<protein>
    <submittedName>
        <fullName evidence="7">Ribonuclease BN</fullName>
        <ecNumber evidence="7">3.1.-.-</ecNumber>
    </submittedName>
</protein>
<keyword evidence="4 6" id="KW-1133">Transmembrane helix</keyword>
<dbReference type="Proteomes" id="UP000195918">
    <property type="component" value="Unassembled WGS sequence"/>
</dbReference>
<proteinExistence type="predicted"/>
<dbReference type="InterPro" id="IPR017039">
    <property type="entry name" value="Virul_fac_BrkB"/>
</dbReference>